<comment type="cofactor">
    <cofactor evidence="1">
        <name>FMN</name>
        <dbReference type="ChEBI" id="CHEBI:58210"/>
    </cofactor>
</comment>
<dbReference type="PANTHER" id="PTHR10578:SF107">
    <property type="entry name" value="2-HYDROXYACID OXIDASE 1"/>
    <property type="match status" value="1"/>
</dbReference>
<comment type="similarity">
    <text evidence="5">Belongs to the FMN-dependent alpha-hydroxy acid dehydrogenase family.</text>
</comment>
<feature type="binding site" evidence="7">
    <location>
        <position position="151"/>
    </location>
    <ligand>
        <name>FMN</name>
        <dbReference type="ChEBI" id="CHEBI:58210"/>
    </ligand>
</feature>
<evidence type="ECO:0000256" key="6">
    <source>
        <dbReference type="PIRSR" id="PIRSR000138-1"/>
    </source>
</evidence>
<dbReference type="Pfam" id="PF01070">
    <property type="entry name" value="FMN_dh"/>
    <property type="match status" value="1"/>
</dbReference>
<dbReference type="Gene3D" id="3.20.20.70">
    <property type="entry name" value="Aldolase class I"/>
    <property type="match status" value="1"/>
</dbReference>
<dbReference type="InterPro" id="IPR013785">
    <property type="entry name" value="Aldolase_TIM"/>
</dbReference>
<dbReference type="GO" id="GO:0010181">
    <property type="term" value="F:FMN binding"/>
    <property type="evidence" value="ECO:0007669"/>
    <property type="project" value="InterPro"/>
</dbReference>
<dbReference type="EMBL" id="QFZK01000002">
    <property type="protein sequence ID" value="RFO98135.1"/>
    <property type="molecule type" value="Genomic_DNA"/>
</dbReference>
<feature type="binding site" evidence="7">
    <location>
        <position position="271"/>
    </location>
    <ligand>
        <name>FMN</name>
        <dbReference type="ChEBI" id="CHEBI:58210"/>
    </ligand>
</feature>
<feature type="binding site" evidence="7">
    <location>
        <position position="153"/>
    </location>
    <ligand>
        <name>glyoxylate</name>
        <dbReference type="ChEBI" id="CHEBI:36655"/>
    </ligand>
</feature>
<keyword evidence="2 7" id="KW-0285">Flavoprotein</keyword>
<dbReference type="InterPro" id="IPR037396">
    <property type="entry name" value="FMN_HAD"/>
</dbReference>
<dbReference type="PROSITE" id="PS51349">
    <property type="entry name" value="FMN_HYDROXY_ACID_DH_2"/>
    <property type="match status" value="1"/>
</dbReference>
<dbReference type="SUPFAM" id="SSF51395">
    <property type="entry name" value="FMN-linked oxidoreductases"/>
    <property type="match status" value="1"/>
</dbReference>
<feature type="binding site" evidence="7">
    <location>
        <begin position="304"/>
        <end position="308"/>
    </location>
    <ligand>
        <name>FMN</name>
        <dbReference type="ChEBI" id="CHEBI:58210"/>
    </ligand>
</feature>
<dbReference type="OrthoDB" id="9770452at2"/>
<dbReference type="RefSeq" id="WP_117174765.1">
    <property type="nucleotide sequence ID" value="NZ_QFZK01000002.1"/>
</dbReference>
<dbReference type="AlphaFoldDB" id="A0A3E1RFH4"/>
<feature type="binding site" evidence="7">
    <location>
        <position position="273"/>
    </location>
    <ligand>
        <name>glyoxylate</name>
        <dbReference type="ChEBI" id="CHEBI:36655"/>
    </ligand>
</feature>
<evidence type="ECO:0000313" key="9">
    <source>
        <dbReference type="EMBL" id="RFO98135.1"/>
    </source>
</evidence>
<evidence type="ECO:0000256" key="4">
    <source>
        <dbReference type="ARBA" id="ARBA00023002"/>
    </source>
</evidence>
<keyword evidence="4" id="KW-0560">Oxidoreductase</keyword>
<organism evidence="9 10">
    <name type="scientific">Rhodoferax lacus</name>
    <dbReference type="NCBI Taxonomy" id="2184758"/>
    <lineage>
        <taxon>Bacteria</taxon>
        <taxon>Pseudomonadati</taxon>
        <taxon>Pseudomonadota</taxon>
        <taxon>Betaproteobacteria</taxon>
        <taxon>Burkholderiales</taxon>
        <taxon>Comamonadaceae</taxon>
        <taxon>Rhodoferax</taxon>
    </lineage>
</organism>
<sequence length="380" mass="39652">MSAPGADARAVQVAEAEGLAALACVESVDAYRALARARLAPGIWNYLDEDDSAGNVQALQQSRLMPRPLCDVRGGHTRVSLFGQVLQHPLLLAPIAYQRLFHVQGECASAMASAAQGGQCVLSSLASQPFADIVSAARAGSGEAGAGAWFQLYWQGNRERTVRLLQRALNAGCSAIVFTVDAPIKRATLVLPAHVQAVNLEPADARGAASALPLHAASSQVFGGWMAEAPTWDDVRWLRSQTGLPLLLKGLLHPDDAQAALDAGCDGIVVSNHGGRVLAGAPISLQALDAIVQRVAGRVPVLFDSGVRSGRDVFVALAHGAAAVLLGRPYVWGLAAQGALGVAHVIRLLRDDLEMTMALTGCAQLADIGPHCLSPVSYIA</sequence>
<protein>
    <submittedName>
        <fullName evidence="9">Alpha-hydroxy-acid oxidizing enzyme</fullName>
    </submittedName>
</protein>
<keyword evidence="3 7" id="KW-0288">FMN</keyword>
<evidence type="ECO:0000313" key="10">
    <source>
        <dbReference type="Proteomes" id="UP000260665"/>
    </source>
</evidence>
<evidence type="ECO:0000256" key="2">
    <source>
        <dbReference type="ARBA" id="ARBA00022630"/>
    </source>
</evidence>
<feature type="binding site" evidence="7">
    <location>
        <position position="46"/>
    </location>
    <ligand>
        <name>glyoxylate</name>
        <dbReference type="ChEBI" id="CHEBI:36655"/>
    </ligand>
</feature>
<dbReference type="PIRSF" id="PIRSF000138">
    <property type="entry name" value="Al-hdrx_acd_dh"/>
    <property type="match status" value="1"/>
</dbReference>
<comment type="caution">
    <text evidence="9">The sequence shown here is derived from an EMBL/GenBank/DDBJ whole genome shotgun (WGS) entry which is preliminary data.</text>
</comment>
<dbReference type="Proteomes" id="UP000260665">
    <property type="component" value="Unassembled WGS sequence"/>
</dbReference>
<feature type="domain" description="FMN hydroxy acid dehydrogenase" evidence="8">
    <location>
        <begin position="20"/>
        <end position="378"/>
    </location>
</feature>
<proteinExistence type="inferred from homology"/>
<gene>
    <name evidence="9" type="ORF">DIC66_05310</name>
</gene>
<feature type="binding site" evidence="7">
    <location>
        <position position="276"/>
    </location>
    <ligand>
        <name>glyoxylate</name>
        <dbReference type="ChEBI" id="CHEBI:36655"/>
    </ligand>
</feature>
<feature type="active site" description="Proton acceptor" evidence="6">
    <location>
        <position position="273"/>
    </location>
</feature>
<feature type="binding site" evidence="7">
    <location>
        <begin position="94"/>
        <end position="96"/>
    </location>
    <ligand>
        <name>FMN</name>
        <dbReference type="ChEBI" id="CHEBI:58210"/>
    </ligand>
</feature>
<evidence type="ECO:0000256" key="5">
    <source>
        <dbReference type="ARBA" id="ARBA00024042"/>
    </source>
</evidence>
<dbReference type="InterPro" id="IPR012133">
    <property type="entry name" value="Alpha-hydoxy_acid_DH_FMN"/>
</dbReference>
<keyword evidence="10" id="KW-1185">Reference proteome</keyword>
<evidence type="ECO:0000256" key="3">
    <source>
        <dbReference type="ARBA" id="ARBA00022643"/>
    </source>
</evidence>
<evidence type="ECO:0000259" key="8">
    <source>
        <dbReference type="PROSITE" id="PS51349"/>
    </source>
</evidence>
<feature type="binding site" evidence="7">
    <location>
        <position position="123"/>
    </location>
    <ligand>
        <name>FMN</name>
        <dbReference type="ChEBI" id="CHEBI:58210"/>
    </ligand>
</feature>
<reference evidence="9 10" key="1">
    <citation type="submission" date="2018-05" db="EMBL/GenBank/DDBJ databases">
        <title>Rhodoferax soyangensis sp.nov., isolated from an oligotrophic freshwater lake.</title>
        <authorList>
            <person name="Park M."/>
        </authorList>
    </citation>
    <scope>NUCLEOTIDE SEQUENCE [LARGE SCALE GENOMIC DNA]</scope>
    <source>
        <strain evidence="9 10">IMCC26218</strain>
    </source>
</reference>
<feature type="binding site" evidence="7">
    <location>
        <begin position="327"/>
        <end position="328"/>
    </location>
    <ligand>
        <name>FMN</name>
        <dbReference type="ChEBI" id="CHEBI:58210"/>
    </ligand>
</feature>
<dbReference type="PANTHER" id="PTHR10578">
    <property type="entry name" value="S -2-HYDROXY-ACID OXIDASE-RELATED"/>
    <property type="match status" value="1"/>
</dbReference>
<feature type="binding site" evidence="7">
    <location>
        <position position="179"/>
    </location>
    <ligand>
        <name>FMN</name>
        <dbReference type="ChEBI" id="CHEBI:58210"/>
    </ligand>
</feature>
<name>A0A3E1RFH4_9BURK</name>
<evidence type="ECO:0000256" key="1">
    <source>
        <dbReference type="ARBA" id="ARBA00001917"/>
    </source>
</evidence>
<feature type="binding site" evidence="7">
    <location>
        <position position="249"/>
    </location>
    <ligand>
        <name>FMN</name>
        <dbReference type="ChEBI" id="CHEBI:58210"/>
    </ligand>
</feature>
<dbReference type="InterPro" id="IPR000262">
    <property type="entry name" value="FMN-dep_DH"/>
</dbReference>
<dbReference type="CDD" id="cd02809">
    <property type="entry name" value="alpha_hydroxyacid_oxid_FMN"/>
    <property type="match status" value="1"/>
</dbReference>
<accession>A0A3E1RFH4</accession>
<dbReference type="GO" id="GO:0016491">
    <property type="term" value="F:oxidoreductase activity"/>
    <property type="evidence" value="ECO:0007669"/>
    <property type="project" value="UniProtKB-KW"/>
</dbReference>
<evidence type="ECO:0000256" key="7">
    <source>
        <dbReference type="PIRSR" id="PIRSR000138-2"/>
    </source>
</evidence>